<organism evidence="1 2">
    <name type="scientific">Mucilaginibacter lappiensis</name>
    <dbReference type="NCBI Taxonomy" id="354630"/>
    <lineage>
        <taxon>Bacteria</taxon>
        <taxon>Pseudomonadati</taxon>
        <taxon>Bacteroidota</taxon>
        <taxon>Sphingobacteriia</taxon>
        <taxon>Sphingobacteriales</taxon>
        <taxon>Sphingobacteriaceae</taxon>
        <taxon>Mucilaginibacter</taxon>
    </lineage>
</organism>
<gene>
    <name evidence="1" type="ORF">HDF22_003850</name>
</gene>
<name>A0A841JLW3_9SPHI</name>
<comment type="caution">
    <text evidence="1">The sequence shown here is derived from an EMBL/GenBank/DDBJ whole genome shotgun (WGS) entry which is preliminary data.</text>
</comment>
<evidence type="ECO:0000313" key="1">
    <source>
        <dbReference type="EMBL" id="MBB6129718.1"/>
    </source>
</evidence>
<sequence>MAVTNLYVMMVSLIKVLINGHVMSAVPVEMINIVWWHPRTVICKRVINAGIKNLHFGKAFANELDDSLYT</sequence>
<accession>A0A841JLW3</accession>
<dbReference type="AlphaFoldDB" id="A0A841JLW3"/>
<dbReference type="EMBL" id="JACHCA010000011">
    <property type="protein sequence ID" value="MBB6129718.1"/>
    <property type="molecule type" value="Genomic_DNA"/>
</dbReference>
<dbReference type="RefSeq" id="WP_221276095.1">
    <property type="nucleotide sequence ID" value="NZ_JACHCA010000011.1"/>
</dbReference>
<protein>
    <submittedName>
        <fullName evidence="1">Uncharacterized protein</fullName>
    </submittedName>
</protein>
<proteinExistence type="predicted"/>
<reference evidence="1 2" key="1">
    <citation type="submission" date="2020-08" db="EMBL/GenBank/DDBJ databases">
        <title>Genomic Encyclopedia of Type Strains, Phase IV (KMG-V): Genome sequencing to study the core and pangenomes of soil and plant-associated prokaryotes.</title>
        <authorList>
            <person name="Whitman W."/>
        </authorList>
    </citation>
    <scope>NUCLEOTIDE SEQUENCE [LARGE SCALE GENOMIC DNA]</scope>
    <source>
        <strain evidence="1 2">MP601</strain>
    </source>
</reference>
<evidence type="ECO:0000313" key="2">
    <source>
        <dbReference type="Proteomes" id="UP000548326"/>
    </source>
</evidence>
<dbReference type="Proteomes" id="UP000548326">
    <property type="component" value="Unassembled WGS sequence"/>
</dbReference>